<keyword evidence="1" id="KW-0472">Membrane</keyword>
<evidence type="ECO:0000313" key="2">
    <source>
        <dbReference type="EMBL" id="OOP56952.1"/>
    </source>
</evidence>
<accession>A0A1V4AUZ6</accession>
<evidence type="ECO:0000256" key="1">
    <source>
        <dbReference type="SAM" id="Phobius"/>
    </source>
</evidence>
<feature type="transmembrane region" description="Helical" evidence="1">
    <location>
        <begin position="31"/>
        <end position="48"/>
    </location>
</feature>
<protein>
    <submittedName>
        <fullName evidence="2">Uncharacterized protein</fullName>
    </submittedName>
</protein>
<organism evidence="2 3">
    <name type="scientific">Candidatus Brocadia carolinensis</name>
    <dbReference type="NCBI Taxonomy" id="1004156"/>
    <lineage>
        <taxon>Bacteria</taxon>
        <taxon>Pseudomonadati</taxon>
        <taxon>Planctomycetota</taxon>
        <taxon>Candidatus Brocadiia</taxon>
        <taxon>Candidatus Brocadiales</taxon>
        <taxon>Candidatus Brocadiaceae</taxon>
        <taxon>Candidatus Brocadia</taxon>
    </lineage>
</organism>
<feature type="transmembrane region" description="Helical" evidence="1">
    <location>
        <begin position="60"/>
        <end position="79"/>
    </location>
</feature>
<sequence>MTFSCQAFADKFFKSVPGINMFYTALSPRRLLLGGFISIIIGSYLLKLPIASDTGNSQSFLAALFTAASAVSTTGMIVVDVGNFYSLFGQVGTLHPSVIEREIDLAGIADQSVV</sequence>
<gene>
    <name evidence="2" type="ORF">AYP45_06185</name>
</gene>
<dbReference type="Proteomes" id="UP000189681">
    <property type="component" value="Unassembled WGS sequence"/>
</dbReference>
<comment type="caution">
    <text evidence="2">The sequence shown here is derived from an EMBL/GenBank/DDBJ whole genome shotgun (WGS) entry which is preliminary data.</text>
</comment>
<name>A0A1V4AUZ6_9BACT</name>
<evidence type="ECO:0000313" key="3">
    <source>
        <dbReference type="Proteomes" id="UP000189681"/>
    </source>
</evidence>
<proteinExistence type="predicted"/>
<keyword evidence="1" id="KW-0812">Transmembrane</keyword>
<dbReference type="EMBL" id="AYTS01000055">
    <property type="protein sequence ID" value="OOP56952.1"/>
    <property type="molecule type" value="Genomic_DNA"/>
</dbReference>
<reference evidence="2 3" key="1">
    <citation type="journal article" date="2017" name="Water Res.">
        <title>Discovery and metagenomic analysis of an anammox bacterial enrichment related to Candidatus "Brocadia caroliniensis" in a full-scale glycerol-fed nitritation-denitritation separate centrate treatment process.</title>
        <authorList>
            <person name="Park H."/>
            <person name="Brotto A.C."/>
            <person name="van Loosdrecht M.C."/>
            <person name="Chandran K."/>
        </authorList>
    </citation>
    <scope>NUCLEOTIDE SEQUENCE [LARGE SCALE GENOMIC DNA]</scope>
    <source>
        <strain evidence="2">26THWARD</strain>
    </source>
</reference>
<keyword evidence="1" id="KW-1133">Transmembrane helix</keyword>
<dbReference type="AlphaFoldDB" id="A0A1V4AUZ6"/>
<dbReference type="STRING" id="1004156.AYP45_06185"/>